<dbReference type="PANTHER" id="PTHR30055:SF151">
    <property type="entry name" value="TRANSCRIPTIONAL REGULATORY PROTEIN"/>
    <property type="match status" value="1"/>
</dbReference>
<dbReference type="Gene3D" id="1.10.357.10">
    <property type="entry name" value="Tetracycline Repressor, domain 2"/>
    <property type="match status" value="1"/>
</dbReference>
<dbReference type="PRINTS" id="PR00400">
    <property type="entry name" value="TETREPRESSOR"/>
</dbReference>
<proteinExistence type="predicted"/>
<dbReference type="Gene3D" id="1.10.10.60">
    <property type="entry name" value="Homeodomain-like"/>
    <property type="match status" value="1"/>
</dbReference>
<dbReference type="AlphaFoldDB" id="A0A8J4EJE8"/>
<feature type="domain" description="HTH tetR-type" evidence="6">
    <location>
        <begin position="11"/>
        <end position="71"/>
    </location>
</feature>
<gene>
    <name evidence="7" type="ORF">NUM_12140</name>
</gene>
<sequence length="223" mass="23539">MAGSASRRRAGLSRDRVFEAALRIADTEGIEALSMRRLGRELGVEAMSLYHHVPDKAAIVAGLADRVFAEVTVPASEPAADWRPVLGSWLRALRATLLRHPGALPAVATHEVTAGPGLGLYEAALRLLHDAGFDLVEANYALNNLVTYTIGHCLAIAGRPPLGAAEPTAAQRDETSAALDRDRYPTVAAWLARIAGTSYDADALYEQGLTALLTGLPDPPSGG</sequence>
<keyword evidence="3 5" id="KW-0238">DNA-binding</keyword>
<dbReference type="RefSeq" id="WP_207123562.1">
    <property type="nucleotide sequence ID" value="NZ_BOPO01000015.1"/>
</dbReference>
<keyword evidence="1" id="KW-0678">Repressor</keyword>
<dbReference type="GO" id="GO:0046677">
    <property type="term" value="P:response to antibiotic"/>
    <property type="evidence" value="ECO:0007669"/>
    <property type="project" value="InterPro"/>
</dbReference>
<reference evidence="8" key="1">
    <citation type="journal article" date="2021" name="Int. J. Syst. Evol. Microbiol.">
        <title>Actinocatenispora comari sp. nov., an endophytic actinomycete isolated from aerial parts of Comarum salesowianum.</title>
        <authorList>
            <person name="Oyunbileg N."/>
            <person name="Iizaka Y."/>
            <person name="Hamada M."/>
            <person name="Davaapurev B.O."/>
            <person name="Fukumoto A."/>
            <person name="Tsetseg B."/>
            <person name="Kato F."/>
            <person name="Tamura T."/>
            <person name="Batkhuu J."/>
            <person name="Anzai Y."/>
        </authorList>
    </citation>
    <scope>NUCLEOTIDE SEQUENCE [LARGE SCALE GENOMIC DNA]</scope>
    <source>
        <strain evidence="8">NUM-2625</strain>
    </source>
</reference>
<dbReference type="InterPro" id="IPR036271">
    <property type="entry name" value="Tet_transcr_reg_TetR-rel_C_sf"/>
</dbReference>
<dbReference type="Pfam" id="PF00440">
    <property type="entry name" value="TetR_N"/>
    <property type="match status" value="1"/>
</dbReference>
<evidence type="ECO:0000313" key="7">
    <source>
        <dbReference type="EMBL" id="GIL25960.1"/>
    </source>
</evidence>
<name>A0A8J4EJE8_9ACTN</name>
<feature type="DNA-binding region" description="H-T-H motif" evidence="5">
    <location>
        <begin position="34"/>
        <end position="53"/>
    </location>
</feature>
<accession>A0A8J4EJE8</accession>
<dbReference type="PANTHER" id="PTHR30055">
    <property type="entry name" value="HTH-TYPE TRANSCRIPTIONAL REGULATOR RUTR"/>
    <property type="match status" value="1"/>
</dbReference>
<evidence type="ECO:0000256" key="1">
    <source>
        <dbReference type="ARBA" id="ARBA00022491"/>
    </source>
</evidence>
<evidence type="ECO:0000256" key="2">
    <source>
        <dbReference type="ARBA" id="ARBA00023015"/>
    </source>
</evidence>
<dbReference type="GO" id="GO:0000976">
    <property type="term" value="F:transcription cis-regulatory region binding"/>
    <property type="evidence" value="ECO:0007669"/>
    <property type="project" value="TreeGrafter"/>
</dbReference>
<dbReference type="InterPro" id="IPR004111">
    <property type="entry name" value="Repressor_TetR_C"/>
</dbReference>
<comment type="caution">
    <text evidence="7">The sequence shown here is derived from an EMBL/GenBank/DDBJ whole genome shotgun (WGS) entry which is preliminary data.</text>
</comment>
<dbReference type="InterPro" id="IPR001647">
    <property type="entry name" value="HTH_TetR"/>
</dbReference>
<dbReference type="GO" id="GO:0045892">
    <property type="term" value="P:negative regulation of DNA-templated transcription"/>
    <property type="evidence" value="ECO:0007669"/>
    <property type="project" value="InterPro"/>
</dbReference>
<evidence type="ECO:0000256" key="5">
    <source>
        <dbReference type="PROSITE-ProRule" id="PRU00335"/>
    </source>
</evidence>
<organism evidence="7 8">
    <name type="scientific">Actinocatenispora comari</name>
    <dbReference type="NCBI Taxonomy" id="2807577"/>
    <lineage>
        <taxon>Bacteria</taxon>
        <taxon>Bacillati</taxon>
        <taxon>Actinomycetota</taxon>
        <taxon>Actinomycetes</taxon>
        <taxon>Micromonosporales</taxon>
        <taxon>Micromonosporaceae</taxon>
        <taxon>Actinocatenispora</taxon>
    </lineage>
</organism>
<dbReference type="Proteomes" id="UP000614996">
    <property type="component" value="Unassembled WGS sequence"/>
</dbReference>
<dbReference type="PROSITE" id="PS50977">
    <property type="entry name" value="HTH_TETR_2"/>
    <property type="match status" value="1"/>
</dbReference>
<keyword evidence="4" id="KW-0804">Transcription</keyword>
<evidence type="ECO:0000256" key="3">
    <source>
        <dbReference type="ARBA" id="ARBA00023125"/>
    </source>
</evidence>
<dbReference type="SUPFAM" id="SSF48498">
    <property type="entry name" value="Tetracyclin repressor-like, C-terminal domain"/>
    <property type="match status" value="1"/>
</dbReference>
<keyword evidence="8" id="KW-1185">Reference proteome</keyword>
<evidence type="ECO:0000313" key="8">
    <source>
        <dbReference type="Proteomes" id="UP000614996"/>
    </source>
</evidence>
<keyword evidence="2" id="KW-0805">Transcription regulation</keyword>
<dbReference type="EMBL" id="BOPO01000015">
    <property type="protein sequence ID" value="GIL25960.1"/>
    <property type="molecule type" value="Genomic_DNA"/>
</dbReference>
<dbReference type="GO" id="GO:0003700">
    <property type="term" value="F:DNA-binding transcription factor activity"/>
    <property type="evidence" value="ECO:0007669"/>
    <property type="project" value="TreeGrafter"/>
</dbReference>
<dbReference type="InterPro" id="IPR050109">
    <property type="entry name" value="HTH-type_TetR-like_transc_reg"/>
</dbReference>
<dbReference type="InterPro" id="IPR009057">
    <property type="entry name" value="Homeodomain-like_sf"/>
</dbReference>
<dbReference type="InterPro" id="IPR003012">
    <property type="entry name" value="Tet_transcr_reg_TetR"/>
</dbReference>
<evidence type="ECO:0000256" key="4">
    <source>
        <dbReference type="ARBA" id="ARBA00023163"/>
    </source>
</evidence>
<dbReference type="SUPFAM" id="SSF46689">
    <property type="entry name" value="Homeodomain-like"/>
    <property type="match status" value="1"/>
</dbReference>
<dbReference type="Pfam" id="PF02909">
    <property type="entry name" value="TetR_C_1"/>
    <property type="match status" value="1"/>
</dbReference>
<protein>
    <submittedName>
        <fullName evidence="7">TetR family transcriptional regulator</fullName>
    </submittedName>
</protein>
<evidence type="ECO:0000259" key="6">
    <source>
        <dbReference type="PROSITE" id="PS50977"/>
    </source>
</evidence>